<dbReference type="InterPro" id="IPR011761">
    <property type="entry name" value="ATP-grasp"/>
</dbReference>
<dbReference type="Gene3D" id="3.30.470.20">
    <property type="entry name" value="ATP-grasp fold, B domain"/>
    <property type="match status" value="1"/>
</dbReference>
<dbReference type="GO" id="GO:0046872">
    <property type="term" value="F:metal ion binding"/>
    <property type="evidence" value="ECO:0007669"/>
    <property type="project" value="InterPro"/>
</dbReference>
<proteinExistence type="predicted"/>
<dbReference type="AlphaFoldDB" id="A0AAX3ZKP9"/>
<protein>
    <recommendedName>
        <fullName evidence="2">ATP-grasp domain-containing protein</fullName>
    </recommendedName>
</protein>
<dbReference type="GeneID" id="90944013"/>
<keyword evidence="1" id="KW-0067">ATP-binding</keyword>
<accession>A0AAX3ZKP9</accession>
<dbReference type="Proteomes" id="UP001231701">
    <property type="component" value="Chromosome"/>
</dbReference>
<evidence type="ECO:0000256" key="1">
    <source>
        <dbReference type="PROSITE-ProRule" id="PRU00409"/>
    </source>
</evidence>
<organism evidence="3 4">
    <name type="scientific">Streptomyces rochei</name>
    <name type="common">Streptomyces parvullus</name>
    <dbReference type="NCBI Taxonomy" id="1928"/>
    <lineage>
        <taxon>Bacteria</taxon>
        <taxon>Bacillati</taxon>
        <taxon>Actinomycetota</taxon>
        <taxon>Actinomycetes</taxon>
        <taxon>Kitasatosporales</taxon>
        <taxon>Streptomycetaceae</taxon>
        <taxon>Streptomyces</taxon>
        <taxon>Streptomyces rochei group</taxon>
    </lineage>
</organism>
<gene>
    <name evidence="3" type="ORF">P7W03_18280</name>
</gene>
<reference evidence="3" key="1">
    <citation type="submission" date="2023-03" db="EMBL/GenBank/DDBJ databases">
        <title>Borrelidin-producing and root-colonizing Streptomyces rochei is a potent biopesticide for soil-borne oomycete-caused plant diseases.</title>
        <authorList>
            <person name="Zhou D."/>
            <person name="Wang X."/>
            <person name="Navarro-Munoz J.C."/>
            <person name="Li W."/>
            <person name="Li J."/>
            <person name="Jiu M."/>
            <person name="Deng S."/>
            <person name="Ye Y."/>
            <person name="Daly P."/>
            <person name="Wei L."/>
        </authorList>
    </citation>
    <scope>NUCLEOTIDE SEQUENCE</scope>
    <source>
        <strain evidence="3">JK1</strain>
    </source>
</reference>
<dbReference type="PROSITE" id="PS50975">
    <property type="entry name" value="ATP_GRASP"/>
    <property type="match status" value="1"/>
</dbReference>
<keyword evidence="1" id="KW-0547">Nucleotide-binding</keyword>
<evidence type="ECO:0000313" key="3">
    <source>
        <dbReference type="EMBL" id="WMC87383.1"/>
    </source>
</evidence>
<sequence>MQRPGDSRRLLLVGARAETAAKARAAGFRVWRLPDSASGHPADPAAEVRSLTHRHRIGRVLHTGDGRARLAALEDADATGLALTSARSVRRLTDPVALRRLLREDGRFAARSRETASADQAAEAVKETGLPAVVRHCGSPDGRTALLTEPGDLTAWRAATRDGDGPFLVEEFVKGPLFVVYALTVDGLHHMLAVTNRRSAGALVTEVCPAPVGNRQVAELRSAAGALLDLADFQCGLAHVTLVLGADGPRIVGSGTGTGRHGGELLRAAAGFDPETWLFRALAGERVTRPEPWRTATIAHRLPPRRSPAAVP</sequence>
<dbReference type="EMBL" id="CP121271">
    <property type="protein sequence ID" value="WMC87383.1"/>
    <property type="molecule type" value="Genomic_DNA"/>
</dbReference>
<feature type="domain" description="ATP-grasp" evidence="2">
    <location>
        <begin position="99"/>
        <end position="283"/>
    </location>
</feature>
<name>A0AAX3ZKP9_STRRO</name>
<dbReference type="SUPFAM" id="SSF56059">
    <property type="entry name" value="Glutathione synthetase ATP-binding domain-like"/>
    <property type="match status" value="1"/>
</dbReference>
<dbReference type="RefSeq" id="WP_127433234.1">
    <property type="nucleotide sequence ID" value="NZ_CP121271.1"/>
</dbReference>
<evidence type="ECO:0000313" key="4">
    <source>
        <dbReference type="Proteomes" id="UP001231701"/>
    </source>
</evidence>
<evidence type="ECO:0000259" key="2">
    <source>
        <dbReference type="PROSITE" id="PS50975"/>
    </source>
</evidence>
<dbReference type="GO" id="GO:0005524">
    <property type="term" value="F:ATP binding"/>
    <property type="evidence" value="ECO:0007669"/>
    <property type="project" value="UniProtKB-UniRule"/>
</dbReference>